<gene>
    <name evidence="1" type="ORF">JKV55_19540</name>
</gene>
<accession>A0ABS1QZ45</accession>
<keyword evidence="2" id="KW-1185">Reference proteome</keyword>
<dbReference type="RefSeq" id="WP_202088847.1">
    <property type="nucleotide sequence ID" value="NZ_JAERTZ010000036.1"/>
</dbReference>
<dbReference type="Proteomes" id="UP000638570">
    <property type="component" value="Unassembled WGS sequence"/>
</dbReference>
<reference evidence="2" key="1">
    <citation type="submission" date="2021-01" db="EMBL/GenBank/DDBJ databases">
        <title>Genome public.</title>
        <authorList>
            <person name="Liu C."/>
            <person name="Sun Q."/>
        </authorList>
    </citation>
    <scope>NUCLEOTIDE SEQUENCE [LARGE SCALE GENOMIC DNA]</scope>
    <source>
        <strain evidence="2">CGMCC 1.18722</strain>
    </source>
</reference>
<name>A0ABS1QZ45_9GAMM</name>
<evidence type="ECO:0000313" key="2">
    <source>
        <dbReference type="Proteomes" id="UP000638570"/>
    </source>
</evidence>
<sequence length="68" mass="7496">MMQSFKTKVAHLLDNGDKLELEAFVEADSHDHAFTLAQARLKEVVSQLAAAPAIDIDKSKIEQGAHKH</sequence>
<dbReference type="EMBL" id="JAERTZ010000036">
    <property type="protein sequence ID" value="MBL1379499.1"/>
    <property type="molecule type" value="Genomic_DNA"/>
</dbReference>
<evidence type="ECO:0000313" key="1">
    <source>
        <dbReference type="EMBL" id="MBL1379499.1"/>
    </source>
</evidence>
<comment type="caution">
    <text evidence="1">The sequence shown here is derived from an EMBL/GenBank/DDBJ whole genome shotgun (WGS) entry which is preliminary data.</text>
</comment>
<organism evidence="1 2">
    <name type="scientific">Zobellella iuensis</name>
    <dbReference type="NCBI Taxonomy" id="2803811"/>
    <lineage>
        <taxon>Bacteria</taxon>
        <taxon>Pseudomonadati</taxon>
        <taxon>Pseudomonadota</taxon>
        <taxon>Gammaproteobacteria</taxon>
        <taxon>Aeromonadales</taxon>
        <taxon>Aeromonadaceae</taxon>
        <taxon>Zobellella</taxon>
    </lineage>
</organism>
<proteinExistence type="predicted"/>
<protein>
    <submittedName>
        <fullName evidence="1">Uncharacterized protein</fullName>
    </submittedName>
</protein>